<accession>A0A423PT94</accession>
<dbReference type="InterPro" id="IPR036390">
    <property type="entry name" value="WH_DNA-bd_sf"/>
</dbReference>
<dbReference type="Proteomes" id="UP000285123">
    <property type="component" value="Unassembled WGS sequence"/>
</dbReference>
<comment type="similarity">
    <text evidence="1">In the C-terminal section; belongs to the class-I pyridoxal-phosphate-dependent aminotransferase family.</text>
</comment>
<dbReference type="RefSeq" id="WP_123591233.1">
    <property type="nucleotide sequence ID" value="NZ_AYKF01000084.1"/>
</dbReference>
<evidence type="ECO:0000259" key="6">
    <source>
        <dbReference type="PROSITE" id="PS50949"/>
    </source>
</evidence>
<dbReference type="CDD" id="cd00609">
    <property type="entry name" value="AAT_like"/>
    <property type="match status" value="1"/>
</dbReference>
<dbReference type="EMBL" id="AYKF01000084">
    <property type="protein sequence ID" value="ROO28825.1"/>
    <property type="molecule type" value="Genomic_DNA"/>
</dbReference>
<dbReference type="InterPro" id="IPR051446">
    <property type="entry name" value="HTH_trans_reg/aminotransferase"/>
</dbReference>
<evidence type="ECO:0000256" key="5">
    <source>
        <dbReference type="ARBA" id="ARBA00023163"/>
    </source>
</evidence>
<proteinExistence type="inferred from homology"/>
<sequence length="473" mass="50374">MGNDLSRWAAALADSDRPTYHAIADAIADDIQAGRLRAQQKLPPLRALATALGINFSTAARGYAEAAERGLIDGRPGSGSYVRGEVRSDPVHRASAVGPIDMSMNMPPEPRDPALVARLREGFARLGQRGDLYDLLRYQEFGGSRADREAGAAWMARRLPGADPANILVCPGTHAALLGLMAALLRAGDTLACEAVTYPGIKGIAAHLGIRPVGLPADRDGLDPDAFAALCAAHPPKALYVNPTFNNPTTATLPAERRAAIADTALRYGVPIIEDDPYGCLPRQRLAPIATLAPQLTFYVAGLSKVLGAGLRIGYLVTPNVRYTARLSSTLATLSVMANPAMIQLATRWIEDGTLRAATRAIRAESIARQRLAARVLDGIAYHSQPEAFHLWLPVPAPWNRIELATRLQGHGIAAVVSDAFAMRAPAPEAVRICLGGAASREDCHRHLEIIHDAIEHLPAMAAGGTGEPFVDF</sequence>
<dbReference type="InterPro" id="IPR036388">
    <property type="entry name" value="WH-like_DNA-bd_sf"/>
</dbReference>
<dbReference type="Gene3D" id="3.40.640.10">
    <property type="entry name" value="Type I PLP-dependent aspartate aminotransferase-like (Major domain)"/>
    <property type="match status" value="1"/>
</dbReference>
<protein>
    <submittedName>
        <fullName evidence="7">GntR family transcriptional regulator</fullName>
    </submittedName>
</protein>
<dbReference type="InterPro" id="IPR004839">
    <property type="entry name" value="Aminotransferase_I/II_large"/>
</dbReference>
<evidence type="ECO:0000256" key="3">
    <source>
        <dbReference type="ARBA" id="ARBA00023015"/>
    </source>
</evidence>
<dbReference type="InterPro" id="IPR000524">
    <property type="entry name" value="Tscrpt_reg_HTH_GntR"/>
</dbReference>
<keyword evidence="5" id="KW-0804">Transcription</keyword>
<keyword evidence="4" id="KW-0238">DNA-binding</keyword>
<dbReference type="GO" id="GO:0003677">
    <property type="term" value="F:DNA binding"/>
    <property type="evidence" value="ECO:0007669"/>
    <property type="project" value="UniProtKB-KW"/>
</dbReference>
<keyword evidence="3" id="KW-0805">Transcription regulation</keyword>
<dbReference type="Pfam" id="PF00155">
    <property type="entry name" value="Aminotran_1_2"/>
    <property type="match status" value="1"/>
</dbReference>
<gene>
    <name evidence="7" type="ORF">SAHL_09800</name>
</gene>
<evidence type="ECO:0000313" key="8">
    <source>
        <dbReference type="Proteomes" id="UP000285123"/>
    </source>
</evidence>
<dbReference type="SMART" id="SM00345">
    <property type="entry name" value="HTH_GNTR"/>
    <property type="match status" value="1"/>
</dbReference>
<dbReference type="SUPFAM" id="SSF53383">
    <property type="entry name" value="PLP-dependent transferases"/>
    <property type="match status" value="1"/>
</dbReference>
<keyword evidence="2" id="KW-0663">Pyridoxal phosphate</keyword>
<feature type="domain" description="HTH gntR-type" evidence="6">
    <location>
        <begin position="17"/>
        <end position="85"/>
    </location>
</feature>
<dbReference type="GO" id="GO:0030170">
    <property type="term" value="F:pyridoxal phosphate binding"/>
    <property type="evidence" value="ECO:0007669"/>
    <property type="project" value="InterPro"/>
</dbReference>
<dbReference type="PROSITE" id="PS50949">
    <property type="entry name" value="HTH_GNTR"/>
    <property type="match status" value="1"/>
</dbReference>
<evidence type="ECO:0000256" key="4">
    <source>
        <dbReference type="ARBA" id="ARBA00023125"/>
    </source>
</evidence>
<dbReference type="GO" id="GO:0003700">
    <property type="term" value="F:DNA-binding transcription factor activity"/>
    <property type="evidence" value="ECO:0007669"/>
    <property type="project" value="InterPro"/>
</dbReference>
<dbReference type="AlphaFoldDB" id="A0A423PT94"/>
<reference evidence="7 8" key="1">
    <citation type="submission" date="2013-10" db="EMBL/GenBank/DDBJ databases">
        <title>Salinisphaera halophila YIM 95161 Genome Sequencing.</title>
        <authorList>
            <person name="Lai Q."/>
            <person name="Li C."/>
            <person name="Shao Z."/>
        </authorList>
    </citation>
    <scope>NUCLEOTIDE SEQUENCE [LARGE SCALE GENOMIC DNA]</scope>
    <source>
        <strain evidence="7 8">YIM 95161</strain>
    </source>
</reference>
<name>A0A423PT94_9GAMM</name>
<evidence type="ECO:0000256" key="2">
    <source>
        <dbReference type="ARBA" id="ARBA00022898"/>
    </source>
</evidence>
<dbReference type="PANTHER" id="PTHR46577">
    <property type="entry name" value="HTH-TYPE TRANSCRIPTIONAL REGULATORY PROTEIN GABR"/>
    <property type="match status" value="1"/>
</dbReference>
<dbReference type="InterPro" id="IPR015421">
    <property type="entry name" value="PyrdxlP-dep_Trfase_major"/>
</dbReference>
<dbReference type="Gene3D" id="1.10.10.10">
    <property type="entry name" value="Winged helix-like DNA-binding domain superfamily/Winged helix DNA-binding domain"/>
    <property type="match status" value="1"/>
</dbReference>
<dbReference type="Pfam" id="PF00392">
    <property type="entry name" value="GntR"/>
    <property type="match status" value="1"/>
</dbReference>
<dbReference type="PANTHER" id="PTHR46577:SF1">
    <property type="entry name" value="HTH-TYPE TRANSCRIPTIONAL REGULATORY PROTEIN GABR"/>
    <property type="match status" value="1"/>
</dbReference>
<dbReference type="SUPFAM" id="SSF46785">
    <property type="entry name" value="Winged helix' DNA-binding domain"/>
    <property type="match status" value="1"/>
</dbReference>
<evidence type="ECO:0000256" key="1">
    <source>
        <dbReference type="ARBA" id="ARBA00005384"/>
    </source>
</evidence>
<comment type="caution">
    <text evidence="7">The sequence shown here is derived from an EMBL/GenBank/DDBJ whole genome shotgun (WGS) entry which is preliminary data.</text>
</comment>
<dbReference type="InterPro" id="IPR015424">
    <property type="entry name" value="PyrdxlP-dep_Trfase"/>
</dbReference>
<evidence type="ECO:0000313" key="7">
    <source>
        <dbReference type="EMBL" id="ROO28825.1"/>
    </source>
</evidence>
<organism evidence="7 8">
    <name type="scientific">Salinisphaera orenii YIM 95161</name>
    <dbReference type="NCBI Taxonomy" id="1051139"/>
    <lineage>
        <taxon>Bacteria</taxon>
        <taxon>Pseudomonadati</taxon>
        <taxon>Pseudomonadota</taxon>
        <taxon>Gammaproteobacteria</taxon>
        <taxon>Salinisphaerales</taxon>
        <taxon>Salinisphaeraceae</taxon>
        <taxon>Salinisphaera</taxon>
    </lineage>
</organism>
<dbReference type="OrthoDB" id="9804020at2"/>